<feature type="compositionally biased region" description="Pro residues" evidence="2">
    <location>
        <begin position="54"/>
        <end position="64"/>
    </location>
</feature>
<dbReference type="Pfam" id="PF09341">
    <property type="entry name" value="Pcc1"/>
    <property type="match status" value="1"/>
</dbReference>
<organism evidence="3 4">
    <name type="scientific">Helicocarpus griseus UAMH5409</name>
    <dbReference type="NCBI Taxonomy" id="1447875"/>
    <lineage>
        <taxon>Eukaryota</taxon>
        <taxon>Fungi</taxon>
        <taxon>Dikarya</taxon>
        <taxon>Ascomycota</taxon>
        <taxon>Pezizomycotina</taxon>
        <taxon>Eurotiomycetes</taxon>
        <taxon>Eurotiomycetidae</taxon>
        <taxon>Onygenales</taxon>
        <taxon>Ajellomycetaceae</taxon>
        <taxon>Helicocarpus</taxon>
    </lineage>
</organism>
<feature type="compositionally biased region" description="Low complexity" evidence="2">
    <location>
        <begin position="65"/>
        <end position="84"/>
    </location>
</feature>
<dbReference type="PANTHER" id="PTHR31283">
    <property type="entry name" value="EKC/KEOPS COMPLEX SUBUNIT PCC1 FAMILY MEMBER"/>
    <property type="match status" value="1"/>
</dbReference>
<dbReference type="OrthoDB" id="10025739at2759"/>
<dbReference type="Proteomes" id="UP000223968">
    <property type="component" value="Unassembled WGS sequence"/>
</dbReference>
<dbReference type="AlphaFoldDB" id="A0A2B7X1B6"/>
<proteinExistence type="inferred from homology"/>
<comment type="caution">
    <text evidence="3">The sequence shown here is derived from an EMBL/GenBank/DDBJ whole genome shotgun (WGS) entry which is preliminary data.</text>
</comment>
<accession>A0A2B7X1B6</accession>
<reference evidence="3 4" key="1">
    <citation type="submission" date="2017-10" db="EMBL/GenBank/DDBJ databases">
        <title>Comparative genomics in systemic dimorphic fungi from Ajellomycetaceae.</title>
        <authorList>
            <person name="Munoz J.F."/>
            <person name="Mcewen J.G."/>
            <person name="Clay O.K."/>
            <person name="Cuomo C.A."/>
        </authorList>
    </citation>
    <scope>NUCLEOTIDE SEQUENCE [LARGE SCALE GENOMIC DNA]</scope>
    <source>
        <strain evidence="3 4">UAMH5409</strain>
    </source>
</reference>
<evidence type="ECO:0000256" key="2">
    <source>
        <dbReference type="SAM" id="MobiDB-lite"/>
    </source>
</evidence>
<dbReference type="GO" id="GO:0070525">
    <property type="term" value="P:tRNA threonylcarbamoyladenosine metabolic process"/>
    <property type="evidence" value="ECO:0007669"/>
    <property type="project" value="TreeGrafter"/>
</dbReference>
<dbReference type="InterPro" id="IPR015419">
    <property type="entry name" value="CTAG/Pcc1"/>
</dbReference>
<keyword evidence="4" id="KW-1185">Reference proteome</keyword>
<dbReference type="PANTHER" id="PTHR31283:SF5">
    <property type="entry name" value="EKC_KEOPS COMPLEX SUBUNIT LAGE3"/>
    <property type="match status" value="1"/>
</dbReference>
<evidence type="ECO:0000313" key="4">
    <source>
        <dbReference type="Proteomes" id="UP000223968"/>
    </source>
</evidence>
<gene>
    <name evidence="3" type="ORF">AJ79_07591</name>
</gene>
<feature type="region of interest" description="Disordered" evidence="2">
    <location>
        <begin position="52"/>
        <end position="101"/>
    </location>
</feature>
<evidence type="ECO:0000313" key="3">
    <source>
        <dbReference type="EMBL" id="PGH02587.1"/>
    </source>
</evidence>
<dbReference type="EMBL" id="PDNB01000157">
    <property type="protein sequence ID" value="PGH02587.1"/>
    <property type="molecule type" value="Genomic_DNA"/>
</dbReference>
<name>A0A2B7X1B6_9EURO</name>
<sequence length="168" mass="17966">MSNLSSLESEFPYSLTISLPLPTNRLASAALRTLQVDAELSPLVRRTFRLTLPQQPPPLSPPLPSISNPTSSSTPNSTDTQPQSHSHQPPTGQGSAIPTSNGTVEEAVGEAEGEVGDREEELTVLQTEYRATTNRMLRVAVNGFMESLGVVLGVMEELDVDVLVGDSI</sequence>
<dbReference type="Gene3D" id="3.30.310.50">
    <property type="entry name" value="Alpha-D-phosphohexomutase, C-terminal domain"/>
    <property type="match status" value="1"/>
</dbReference>
<dbReference type="GO" id="GO:0000408">
    <property type="term" value="C:EKC/KEOPS complex"/>
    <property type="evidence" value="ECO:0007669"/>
    <property type="project" value="TreeGrafter"/>
</dbReference>
<feature type="compositionally biased region" description="Polar residues" evidence="2">
    <location>
        <begin position="85"/>
        <end position="101"/>
    </location>
</feature>
<protein>
    <submittedName>
        <fullName evidence="3">Uncharacterized protein</fullName>
    </submittedName>
</protein>
<comment type="similarity">
    <text evidence="1">Belongs to the CTAG/PCC1 family.</text>
</comment>
<evidence type="ECO:0000256" key="1">
    <source>
        <dbReference type="ARBA" id="ARBA00007073"/>
    </source>
</evidence>